<gene>
    <name evidence="2" type="ORF">ElyMa_004763400</name>
</gene>
<accession>A0AAV4IJ03</accession>
<organism evidence="2 3">
    <name type="scientific">Elysia marginata</name>
    <dbReference type="NCBI Taxonomy" id="1093978"/>
    <lineage>
        <taxon>Eukaryota</taxon>
        <taxon>Metazoa</taxon>
        <taxon>Spiralia</taxon>
        <taxon>Lophotrochozoa</taxon>
        <taxon>Mollusca</taxon>
        <taxon>Gastropoda</taxon>
        <taxon>Heterobranchia</taxon>
        <taxon>Euthyneura</taxon>
        <taxon>Panpulmonata</taxon>
        <taxon>Sacoglossa</taxon>
        <taxon>Placobranchoidea</taxon>
        <taxon>Plakobranchidae</taxon>
        <taxon>Elysia</taxon>
    </lineage>
</organism>
<proteinExistence type="predicted"/>
<evidence type="ECO:0000313" key="3">
    <source>
        <dbReference type="Proteomes" id="UP000762676"/>
    </source>
</evidence>
<reference evidence="2 3" key="1">
    <citation type="journal article" date="2021" name="Elife">
        <title>Chloroplast acquisition without the gene transfer in kleptoplastic sea slugs, Plakobranchus ocellatus.</title>
        <authorList>
            <person name="Maeda T."/>
            <person name="Takahashi S."/>
            <person name="Yoshida T."/>
            <person name="Shimamura S."/>
            <person name="Takaki Y."/>
            <person name="Nagai Y."/>
            <person name="Toyoda A."/>
            <person name="Suzuki Y."/>
            <person name="Arimoto A."/>
            <person name="Ishii H."/>
            <person name="Satoh N."/>
            <person name="Nishiyama T."/>
            <person name="Hasebe M."/>
            <person name="Maruyama T."/>
            <person name="Minagawa J."/>
            <person name="Obokata J."/>
            <person name="Shigenobu S."/>
        </authorList>
    </citation>
    <scope>NUCLEOTIDE SEQUENCE [LARGE SCALE GENOMIC DNA]</scope>
</reference>
<dbReference type="Proteomes" id="UP000762676">
    <property type="component" value="Unassembled WGS sequence"/>
</dbReference>
<sequence length="140" mass="16196">MLRTMMSLFLIADEESDDYNNEDDIHQTVYNEVDDDNDVDNSNDGDESVDDSDYENGYTDLRIKWMDRISNERAYAMTKQAPQDMEISSTATPVQFTNGNKKQALAMDAIAQKRAHNRDLGKVFVGSLYRDPGRERREWQ</sequence>
<keyword evidence="3" id="KW-1185">Reference proteome</keyword>
<feature type="compositionally biased region" description="Acidic residues" evidence="1">
    <location>
        <begin position="32"/>
        <end position="54"/>
    </location>
</feature>
<dbReference type="AlphaFoldDB" id="A0AAV4IJ03"/>
<comment type="caution">
    <text evidence="2">The sequence shown here is derived from an EMBL/GenBank/DDBJ whole genome shotgun (WGS) entry which is preliminary data.</text>
</comment>
<protein>
    <submittedName>
        <fullName evidence="2">Uncharacterized protein</fullName>
    </submittedName>
</protein>
<dbReference type="EMBL" id="BMAT01009554">
    <property type="protein sequence ID" value="GFS08682.1"/>
    <property type="molecule type" value="Genomic_DNA"/>
</dbReference>
<feature type="region of interest" description="Disordered" evidence="1">
    <location>
        <begin position="30"/>
        <end position="55"/>
    </location>
</feature>
<name>A0AAV4IJ03_9GAST</name>
<evidence type="ECO:0000256" key="1">
    <source>
        <dbReference type="SAM" id="MobiDB-lite"/>
    </source>
</evidence>
<evidence type="ECO:0000313" key="2">
    <source>
        <dbReference type="EMBL" id="GFS08682.1"/>
    </source>
</evidence>